<organism evidence="1 2">
    <name type="scientific">Saccharopolyspora phatthalungensis</name>
    <dbReference type="NCBI Taxonomy" id="664693"/>
    <lineage>
        <taxon>Bacteria</taxon>
        <taxon>Bacillati</taxon>
        <taxon>Actinomycetota</taxon>
        <taxon>Actinomycetes</taxon>
        <taxon>Pseudonocardiales</taxon>
        <taxon>Pseudonocardiaceae</taxon>
        <taxon>Saccharopolyspora</taxon>
    </lineage>
</organism>
<dbReference type="EMBL" id="JACHIW010000001">
    <property type="protein sequence ID" value="MBB5157215.1"/>
    <property type="molecule type" value="Genomic_DNA"/>
</dbReference>
<sequence length="47" mass="5168">MSVELNHTIIGARDKHKSARFLCGVSRRYASDLERDPVDSLGPGRVG</sequence>
<dbReference type="RefSeq" id="WP_184728211.1">
    <property type="nucleotide sequence ID" value="NZ_JACHIW010000001.1"/>
</dbReference>
<comment type="caution">
    <text evidence="1">The sequence shown here is derived from an EMBL/GenBank/DDBJ whole genome shotgun (WGS) entry which is preliminary data.</text>
</comment>
<evidence type="ECO:0000313" key="2">
    <source>
        <dbReference type="Proteomes" id="UP000584374"/>
    </source>
</evidence>
<protein>
    <submittedName>
        <fullName evidence="1">Uncharacterized protein</fullName>
    </submittedName>
</protein>
<gene>
    <name evidence="1" type="ORF">BJ970_004749</name>
</gene>
<keyword evidence="2" id="KW-1185">Reference proteome</keyword>
<accession>A0A840QFF7</accession>
<proteinExistence type="predicted"/>
<reference evidence="1 2" key="1">
    <citation type="submission" date="2020-08" db="EMBL/GenBank/DDBJ databases">
        <title>Sequencing the genomes of 1000 actinobacteria strains.</title>
        <authorList>
            <person name="Klenk H.-P."/>
        </authorList>
    </citation>
    <scope>NUCLEOTIDE SEQUENCE [LARGE SCALE GENOMIC DNA]</scope>
    <source>
        <strain evidence="1 2">DSM 45584</strain>
    </source>
</reference>
<name>A0A840QFF7_9PSEU</name>
<evidence type="ECO:0000313" key="1">
    <source>
        <dbReference type="EMBL" id="MBB5157215.1"/>
    </source>
</evidence>
<dbReference type="Proteomes" id="UP000584374">
    <property type="component" value="Unassembled WGS sequence"/>
</dbReference>
<dbReference type="AlphaFoldDB" id="A0A840QFF7"/>